<sequence>MVLGQGVTVCEPFVQELMRWAGLPKPEKQGPADSLRAFRFPKQVYFTQPSVREISFILSTLHDVQVPWPPGAANATTTDYAHWDQNSKTLRYHSDDGIKCMRVADIIQEALRILEGSDIIGITIIVPGCKESSDGLPVWIDCDSLEEEDELSDQEGGA</sequence>
<name>A0AAN8RJ16_9PEZI</name>
<evidence type="ECO:0000313" key="1">
    <source>
        <dbReference type="EMBL" id="KAK6329985.1"/>
    </source>
</evidence>
<protein>
    <submittedName>
        <fullName evidence="1">Uncharacterized protein</fullName>
    </submittedName>
</protein>
<dbReference type="EMBL" id="JAVHNR010000012">
    <property type="protein sequence ID" value="KAK6329985.1"/>
    <property type="molecule type" value="Genomic_DNA"/>
</dbReference>
<dbReference type="AlphaFoldDB" id="A0AAN8RJ16"/>
<comment type="caution">
    <text evidence="1">The sequence shown here is derived from an EMBL/GenBank/DDBJ whole genome shotgun (WGS) entry which is preliminary data.</text>
</comment>
<keyword evidence="2" id="KW-1185">Reference proteome</keyword>
<accession>A0AAN8RJ16</accession>
<proteinExistence type="predicted"/>
<reference evidence="1 2" key="1">
    <citation type="submission" date="2019-10" db="EMBL/GenBank/DDBJ databases">
        <authorList>
            <person name="Palmer J.M."/>
        </authorList>
    </citation>
    <scope>NUCLEOTIDE SEQUENCE [LARGE SCALE GENOMIC DNA]</scope>
    <source>
        <strain evidence="1 2">TWF718</strain>
    </source>
</reference>
<organism evidence="1 2">
    <name type="scientific">Orbilia javanica</name>
    <dbReference type="NCBI Taxonomy" id="47235"/>
    <lineage>
        <taxon>Eukaryota</taxon>
        <taxon>Fungi</taxon>
        <taxon>Dikarya</taxon>
        <taxon>Ascomycota</taxon>
        <taxon>Pezizomycotina</taxon>
        <taxon>Orbiliomycetes</taxon>
        <taxon>Orbiliales</taxon>
        <taxon>Orbiliaceae</taxon>
        <taxon>Orbilia</taxon>
    </lineage>
</organism>
<gene>
    <name evidence="1" type="ORF">TWF718_003412</name>
</gene>
<evidence type="ECO:0000313" key="2">
    <source>
        <dbReference type="Proteomes" id="UP001313282"/>
    </source>
</evidence>
<dbReference type="Proteomes" id="UP001313282">
    <property type="component" value="Unassembled WGS sequence"/>
</dbReference>